<organism evidence="1 2">
    <name type="scientific">Actinoplanes teichomyceticus</name>
    <dbReference type="NCBI Taxonomy" id="1867"/>
    <lineage>
        <taxon>Bacteria</taxon>
        <taxon>Bacillati</taxon>
        <taxon>Actinomycetota</taxon>
        <taxon>Actinomycetes</taxon>
        <taxon>Micromonosporales</taxon>
        <taxon>Micromonosporaceae</taxon>
        <taxon>Actinoplanes</taxon>
    </lineage>
</organism>
<dbReference type="EMBL" id="VIWY01000005">
    <property type="protein sequence ID" value="TWG12256.1"/>
    <property type="molecule type" value="Genomic_DNA"/>
</dbReference>
<reference evidence="1 2" key="1">
    <citation type="submission" date="2019-06" db="EMBL/GenBank/DDBJ databases">
        <title>Sequencing the genomes of 1000 actinobacteria strains.</title>
        <authorList>
            <person name="Klenk H.-P."/>
        </authorList>
    </citation>
    <scope>NUCLEOTIDE SEQUENCE [LARGE SCALE GENOMIC DNA]</scope>
    <source>
        <strain evidence="1 2">DSM 43866</strain>
    </source>
</reference>
<comment type="caution">
    <text evidence="1">The sequence shown here is derived from an EMBL/GenBank/DDBJ whole genome shotgun (WGS) entry which is preliminary data.</text>
</comment>
<name>A0A561VKW3_ACTTI</name>
<evidence type="ECO:0000313" key="1">
    <source>
        <dbReference type="EMBL" id="TWG12256.1"/>
    </source>
</evidence>
<accession>A0A561VKW3</accession>
<proteinExistence type="predicted"/>
<sequence>MIVGPPAVGKMTVGEQIAARTGLRVFHNHMAIEPVLPFFTFGSPAFGRLVDGFRRNLIEEVAASDLPGMILTFVWAFDRPEDHEAVRGYIEPFRRRGGRILFVELQATQEERLRRNTEPSRLLAKPSKRDLEWSRRNLLEMDEQYRLTSDGAFDGRDDYLCVDNTRLSPAEAARLIIGHFAIPERSSRDAR</sequence>
<dbReference type="Proteomes" id="UP000320239">
    <property type="component" value="Unassembled WGS sequence"/>
</dbReference>
<keyword evidence="2" id="KW-1185">Reference proteome</keyword>
<dbReference type="AlphaFoldDB" id="A0A561VKW3"/>
<dbReference type="Gene3D" id="3.40.50.300">
    <property type="entry name" value="P-loop containing nucleotide triphosphate hydrolases"/>
    <property type="match status" value="1"/>
</dbReference>
<dbReference type="SUPFAM" id="SSF52540">
    <property type="entry name" value="P-loop containing nucleoside triphosphate hydrolases"/>
    <property type="match status" value="1"/>
</dbReference>
<protein>
    <submittedName>
        <fullName evidence="1">AAA domain-containing protein</fullName>
    </submittedName>
</protein>
<gene>
    <name evidence="1" type="ORF">FHX34_105123</name>
</gene>
<evidence type="ECO:0000313" key="2">
    <source>
        <dbReference type="Proteomes" id="UP000320239"/>
    </source>
</evidence>
<dbReference type="InterPro" id="IPR027417">
    <property type="entry name" value="P-loop_NTPase"/>
</dbReference>